<dbReference type="Pfam" id="PF00400">
    <property type="entry name" value="WD40"/>
    <property type="match status" value="4"/>
</dbReference>
<dbReference type="SMART" id="SM00320">
    <property type="entry name" value="WD40"/>
    <property type="match status" value="6"/>
</dbReference>
<feature type="repeat" description="WD" evidence="8">
    <location>
        <begin position="169"/>
        <end position="210"/>
    </location>
</feature>
<evidence type="ECO:0000313" key="12">
    <source>
        <dbReference type="EMBL" id="TRY73118.1"/>
    </source>
</evidence>
<dbReference type="SMART" id="SM01166">
    <property type="entry name" value="DUF1899"/>
    <property type="match status" value="2"/>
</dbReference>
<dbReference type="EMBL" id="VCGU01000007">
    <property type="protein sequence ID" value="TRY73118.1"/>
    <property type="molecule type" value="Genomic_DNA"/>
</dbReference>
<dbReference type="InterPro" id="IPR019775">
    <property type="entry name" value="WD40_repeat_CS"/>
</dbReference>
<reference evidence="12 13" key="1">
    <citation type="journal article" date="2018" name="Nat. Ecol. Evol.">
        <title>Genomic signatures of mitonuclear coevolution across populations of Tigriopus californicus.</title>
        <authorList>
            <person name="Barreto F.S."/>
            <person name="Watson E.T."/>
            <person name="Lima T.G."/>
            <person name="Willett C.S."/>
            <person name="Edmands S."/>
            <person name="Li W."/>
            <person name="Burton R.S."/>
        </authorList>
    </citation>
    <scope>NUCLEOTIDE SEQUENCE [LARGE SCALE GENOMIC DNA]</scope>
    <source>
        <strain evidence="12 13">San Diego</strain>
    </source>
</reference>
<dbReference type="InterPro" id="IPR015048">
    <property type="entry name" value="DUF1899"/>
</dbReference>
<evidence type="ECO:0000256" key="2">
    <source>
        <dbReference type="ARBA" id="ARBA00009482"/>
    </source>
</evidence>
<evidence type="ECO:0000256" key="9">
    <source>
        <dbReference type="RuleBase" id="RU280818"/>
    </source>
</evidence>
<evidence type="ECO:0000256" key="1">
    <source>
        <dbReference type="ARBA" id="ARBA00004496"/>
    </source>
</evidence>
<organism evidence="12 13">
    <name type="scientific">Tigriopus californicus</name>
    <name type="common">Marine copepod</name>
    <dbReference type="NCBI Taxonomy" id="6832"/>
    <lineage>
        <taxon>Eukaryota</taxon>
        <taxon>Metazoa</taxon>
        <taxon>Ecdysozoa</taxon>
        <taxon>Arthropoda</taxon>
        <taxon>Crustacea</taxon>
        <taxon>Multicrustacea</taxon>
        <taxon>Hexanauplia</taxon>
        <taxon>Copepoda</taxon>
        <taxon>Harpacticoida</taxon>
        <taxon>Harpacticidae</taxon>
        <taxon>Tigriopus</taxon>
    </lineage>
</organism>
<feature type="domain" description="DUF1899" evidence="11">
    <location>
        <begin position="638"/>
        <end position="702"/>
    </location>
</feature>
<dbReference type="Pfam" id="PF08953">
    <property type="entry name" value="DUF1899"/>
    <property type="match status" value="2"/>
</dbReference>
<evidence type="ECO:0000256" key="5">
    <source>
        <dbReference type="ARBA" id="ARBA00022737"/>
    </source>
</evidence>
<dbReference type="Proteomes" id="UP000318571">
    <property type="component" value="Chromosome 3"/>
</dbReference>
<dbReference type="OMA" id="SECNVRE"/>
<dbReference type="GO" id="GO:0030036">
    <property type="term" value="P:actin cytoskeleton organization"/>
    <property type="evidence" value="ECO:0007669"/>
    <property type="project" value="UniProtKB-ARBA"/>
</dbReference>
<dbReference type="InterPro" id="IPR001680">
    <property type="entry name" value="WD40_rpt"/>
</dbReference>
<feature type="repeat" description="WD" evidence="8">
    <location>
        <begin position="76"/>
        <end position="110"/>
    </location>
</feature>
<feature type="compositionally biased region" description="Basic and acidic residues" evidence="10">
    <location>
        <begin position="405"/>
        <end position="415"/>
    </location>
</feature>
<dbReference type="PROSITE" id="PS50294">
    <property type="entry name" value="WD_REPEATS_REGION"/>
    <property type="match status" value="4"/>
</dbReference>
<proteinExistence type="inferred from homology"/>
<feature type="compositionally biased region" description="Polar residues" evidence="10">
    <location>
        <begin position="499"/>
        <end position="518"/>
    </location>
</feature>
<keyword evidence="3" id="KW-0963">Cytoplasm</keyword>
<keyword evidence="6" id="KW-0009">Actin-binding</keyword>
<evidence type="ECO:0000256" key="4">
    <source>
        <dbReference type="ARBA" id="ARBA00022574"/>
    </source>
</evidence>
<dbReference type="GO" id="GO:0005737">
    <property type="term" value="C:cytoplasm"/>
    <property type="evidence" value="ECO:0007669"/>
    <property type="project" value="UniProtKB-SubCell"/>
</dbReference>
<feature type="repeat" description="WD" evidence="8">
    <location>
        <begin position="761"/>
        <end position="803"/>
    </location>
</feature>
<dbReference type="Pfam" id="PF12894">
    <property type="entry name" value="ANAPC4_WD40"/>
    <property type="match status" value="1"/>
</dbReference>
<feature type="compositionally biased region" description="Low complexity" evidence="10">
    <location>
        <begin position="556"/>
        <end position="567"/>
    </location>
</feature>
<dbReference type="Gene3D" id="2.130.10.10">
    <property type="entry name" value="YVTN repeat-like/Quinoprotein amine dehydrogenase"/>
    <property type="match status" value="2"/>
</dbReference>
<feature type="compositionally biased region" description="Polar residues" evidence="10">
    <location>
        <begin position="462"/>
        <end position="474"/>
    </location>
</feature>
<dbReference type="PROSITE" id="PS50082">
    <property type="entry name" value="WD_REPEATS_2"/>
    <property type="match status" value="6"/>
</dbReference>
<dbReference type="FunFam" id="2.130.10.10:FF:000076">
    <property type="entry name" value="Coronin"/>
    <property type="match status" value="1"/>
</dbReference>
<feature type="compositionally biased region" description="Polar residues" evidence="10">
    <location>
        <begin position="418"/>
        <end position="438"/>
    </location>
</feature>
<dbReference type="SUPFAM" id="SSF50978">
    <property type="entry name" value="WD40 repeat-like"/>
    <property type="match status" value="2"/>
</dbReference>
<keyword evidence="5 9" id="KW-0677">Repeat</keyword>
<dbReference type="PANTHER" id="PTHR10856:SF20">
    <property type="entry name" value="CORONIN-7"/>
    <property type="match status" value="1"/>
</dbReference>
<dbReference type="PANTHER" id="PTHR10856">
    <property type="entry name" value="CORONIN"/>
    <property type="match status" value="1"/>
</dbReference>
<evidence type="ECO:0000259" key="11">
    <source>
        <dbReference type="SMART" id="SM01166"/>
    </source>
</evidence>
<sequence length="1391" mass="153878">MAWRFKASKYKNAAPIVPKFENTIRDLSIGCYRSHGNFIAASAAYMAFNWDIQGSNLAVLPVDAKGRQNKANVPLIYAHSEMVTDFKFSPFDDGLLATGSQDSNIKLWRIPSSGMPINGLCDPELVLPEQPRRIETVNFNPNVDSVLATSSFNSISVWDIIEGKEVFNAQDHEDEVQSVAWKQSGDLFASQSKDLQLRIFDVRSGSKVNQCLSHEGMKDSKVVWIGNSNRILTTGFSGERLREINIRDMRNLSVPQKNLTLDMSSGILVPLFDPDTNMCFLCGKGDRNIQFIEISENEPHIIEGLKYSGDQTKGACLVPKRSMDVMQGEVNRVLQLCDSSIVPVTWQVPRKSYREYHADIYPETFGLESAMGPENWLQGQNQMTPTINLDPKKRPLDKLVVFQDKPLKDRPRSKDMSGVTQNGSHSNGTPHKNGQENIGTKKDSDSSDNEFKKPNPKPRAVSRSNSNISENGSEPNIPPQVNKLDESPKPRPSPRLSSCNVTSQEPISVGHQSQSSIAQEPKIEPDEGLAMLRRQPSIRDRKRMLEQNTQKSQEITTTSSSNGSTTSRPPSIRERTPSDEENKENKLGKIPEKEMVKKSEEDDVVVELRSKNIFIANDRKSTMESDKKPEKKRPVSKMFCRVSKFKHLKGDVLIKGKFENLKNIGGTVPAECNFVHANADRIAVPLTGPGGKIALFETRKPGRIADGVTPVLINGTTVMDFAFDPFDTNRLVTACDDGHVRVWNIPKGGITHQVNKSDAVFPAHADKIQIVKFHPLAKDVIVTAAFDRTVKIWDLNNTNEPQIELEGHEDQLYSVEFSVCGRFLATVCRDGKIRLFDPRKGSRSILEGGEIIPKKGARVVWVLDGEYLIVTGFSRQSERQVMMYRTQDLTLVNSVTLDVSPAILVPYYDHDSSTLFLTGKGESTVTTFEVATDAPHLFPLSPYKPAGLHQGFAFLPKNVCNVRDVEFARAYRLTSSTIEPISFTVPRVKTAFFQDDLFPDTRVTWEPTISAEEWLQGSQKSCSRVSLKPDDMRNLSEGSGVTTTVTRTSAPQQNNNAIPNISMSGNLNSFSREMSKQKEQDIEKSVSTMMGDMDLKLEQDDMEGADEKDWVLIVLVTSSPVPQETPANDNDYVDAVVVKATNDGDEEVAVTTNDDDDSVKKPIEALGGLMKGLFDLIRGSLTVIQGAAKNIQKVSEDPEVAKTVDGLLKTGAAVAGGALKAGQQAFENAPEVIERSSQFVGGVVKTANETQPVLKKNFEQLQRFGKIAGAALSGISSVVIDNVQGFFGTFNRRLQCNMECSEKNLSSPSEIEECQARLCDGFNAKEFKFDESKEKDSDTDKVGGGSSMVNLYIQKTRLFQVSLNLSVAGGAGRVGGQWEVKDDHQILADVL</sequence>
<feature type="compositionally biased region" description="Polar residues" evidence="10">
    <location>
        <begin position="377"/>
        <end position="387"/>
    </location>
</feature>
<keyword evidence="4 8" id="KW-0853">WD repeat</keyword>
<dbReference type="Pfam" id="PF16300">
    <property type="entry name" value="WD40_4"/>
    <property type="match status" value="2"/>
</dbReference>
<dbReference type="InterPro" id="IPR024977">
    <property type="entry name" value="Apc4-like_WD40_dom"/>
</dbReference>
<dbReference type="GO" id="GO:0003779">
    <property type="term" value="F:actin binding"/>
    <property type="evidence" value="ECO:0007669"/>
    <property type="project" value="UniProtKB-KW"/>
</dbReference>
<dbReference type="InterPro" id="IPR015505">
    <property type="entry name" value="Coronin"/>
</dbReference>
<feature type="region of interest" description="Disordered" evidence="10">
    <location>
        <begin position="402"/>
        <end position="601"/>
    </location>
</feature>
<feature type="repeat" description="WD" evidence="8">
    <location>
        <begin position="805"/>
        <end position="846"/>
    </location>
</feature>
<comment type="similarity">
    <text evidence="2 9">Belongs to the WD repeat coronin family.</text>
</comment>
<comment type="function">
    <text evidence="7">F-actin regulator involved in anterograde Golgi to endosome transport: upon ubiquitination via 'Lys-33'-linked ubiquitin chains by the BCR(KLHL20) E3 ubiquitin ligase complex, interacts with EPS15 and localizes to the trans-Golgi network, where it promotes actin polymerization, thereby facilitating post-Golgi trafficking. May play a role in the maintenance of the Golgi apparatus morphology.</text>
</comment>
<gene>
    <name evidence="12" type="ORF">TCAL_09177</name>
</gene>
<protein>
    <recommendedName>
        <fullName evidence="9">Coronin</fullName>
    </recommendedName>
</protein>
<dbReference type="PROSITE" id="PS00678">
    <property type="entry name" value="WD_REPEATS_1"/>
    <property type="match status" value="2"/>
</dbReference>
<evidence type="ECO:0000256" key="7">
    <source>
        <dbReference type="ARBA" id="ARBA00024838"/>
    </source>
</evidence>
<feature type="region of interest" description="Disordered" evidence="10">
    <location>
        <begin position="376"/>
        <end position="395"/>
    </location>
</feature>
<feature type="domain" description="DUF1899" evidence="11">
    <location>
        <begin position="4"/>
        <end position="66"/>
    </location>
</feature>
<feature type="compositionally biased region" description="Basic and acidic residues" evidence="10">
    <location>
        <begin position="439"/>
        <end position="453"/>
    </location>
</feature>
<dbReference type="SMART" id="SM01167">
    <property type="entry name" value="DUF1900"/>
    <property type="match status" value="2"/>
</dbReference>
<evidence type="ECO:0000256" key="8">
    <source>
        <dbReference type="PROSITE-ProRule" id="PRU00221"/>
    </source>
</evidence>
<evidence type="ECO:0000313" key="13">
    <source>
        <dbReference type="Proteomes" id="UP000318571"/>
    </source>
</evidence>
<keyword evidence="13" id="KW-1185">Reference proteome</keyword>
<comment type="caution">
    <text evidence="12">The sequence shown here is derived from an EMBL/GenBank/DDBJ whole genome shotgun (WGS) entry which is preliminary data.</text>
</comment>
<dbReference type="STRING" id="6832.A0A553P606"/>
<feature type="repeat" description="WD" evidence="8">
    <location>
        <begin position="127"/>
        <end position="168"/>
    </location>
</feature>
<feature type="compositionally biased region" description="Basic and acidic residues" evidence="10">
    <location>
        <begin position="571"/>
        <end position="601"/>
    </location>
</feature>
<evidence type="ECO:0000256" key="3">
    <source>
        <dbReference type="ARBA" id="ARBA00022490"/>
    </source>
</evidence>
<feature type="repeat" description="WD" evidence="8">
    <location>
        <begin position="727"/>
        <end position="753"/>
    </location>
</feature>
<dbReference type="InterPro" id="IPR015943">
    <property type="entry name" value="WD40/YVTN_repeat-like_dom_sf"/>
</dbReference>
<accession>A0A553P606</accession>
<name>A0A553P606_TIGCA</name>
<dbReference type="InterPro" id="IPR036322">
    <property type="entry name" value="WD40_repeat_dom_sf"/>
</dbReference>
<comment type="subcellular location">
    <subcellularLocation>
        <location evidence="1">Cytoplasm</location>
    </subcellularLocation>
</comment>
<evidence type="ECO:0000256" key="6">
    <source>
        <dbReference type="ARBA" id="ARBA00023203"/>
    </source>
</evidence>
<evidence type="ECO:0000256" key="10">
    <source>
        <dbReference type="SAM" id="MobiDB-lite"/>
    </source>
</evidence>
<feature type="compositionally biased region" description="Polar residues" evidence="10">
    <location>
        <begin position="546"/>
        <end position="555"/>
    </location>
</feature>